<name>A0ABY8VWF8_9MYCO</name>
<dbReference type="InterPro" id="IPR001647">
    <property type="entry name" value="HTH_TetR"/>
</dbReference>
<organism evidence="4 5">
    <name type="scientific">Candidatus Mycobacterium wuenschmannii</name>
    <dbReference type="NCBI Taxonomy" id="3027808"/>
    <lineage>
        <taxon>Bacteria</taxon>
        <taxon>Bacillati</taxon>
        <taxon>Actinomycetota</taxon>
        <taxon>Actinomycetes</taxon>
        <taxon>Mycobacteriales</taxon>
        <taxon>Mycobacteriaceae</taxon>
        <taxon>Mycobacterium</taxon>
    </lineage>
</organism>
<dbReference type="InterPro" id="IPR050109">
    <property type="entry name" value="HTH-type_TetR-like_transc_reg"/>
</dbReference>
<gene>
    <name evidence="4" type="ORF">PT015_16625</name>
</gene>
<feature type="DNA-binding region" description="H-T-H motif" evidence="2">
    <location>
        <begin position="48"/>
        <end position="67"/>
    </location>
</feature>
<accession>A0ABY8VWF8</accession>
<dbReference type="EMBL" id="CP126981">
    <property type="protein sequence ID" value="WIM86512.1"/>
    <property type="molecule type" value="Genomic_DNA"/>
</dbReference>
<evidence type="ECO:0000313" key="4">
    <source>
        <dbReference type="EMBL" id="WIM86512.1"/>
    </source>
</evidence>
<dbReference type="SUPFAM" id="SSF46689">
    <property type="entry name" value="Homeodomain-like"/>
    <property type="match status" value="1"/>
</dbReference>
<feature type="domain" description="HTH tetR-type" evidence="3">
    <location>
        <begin position="25"/>
        <end position="85"/>
    </location>
</feature>
<evidence type="ECO:0000313" key="5">
    <source>
        <dbReference type="Proteomes" id="UP001236585"/>
    </source>
</evidence>
<dbReference type="RefSeq" id="WP_285185889.1">
    <property type="nucleotide sequence ID" value="NZ_CP126981.1"/>
</dbReference>
<dbReference type="Proteomes" id="UP001236585">
    <property type="component" value="Chromosome"/>
</dbReference>
<dbReference type="InterPro" id="IPR009057">
    <property type="entry name" value="Homeodomain-like_sf"/>
</dbReference>
<sequence>MAVSLTTRASAAVERALDTRQREATEEVERILAAAVRVMERVAPEPPRVSDIVAEAGSSNKAFYRYFAGKDDVILAVMERGVAIVVSYLQHQMTKERTPAGQIKRWVEGALAQVADPHLISMSRAAAGQVSATTDWRAADDAIMRPMRDLLTEPIAAAGSRSVQRDADAVFLCTVSAMRRYLDAAQRPRRADVDHLVRFCLRGLGVD</sequence>
<evidence type="ECO:0000256" key="1">
    <source>
        <dbReference type="ARBA" id="ARBA00023125"/>
    </source>
</evidence>
<evidence type="ECO:0000259" key="3">
    <source>
        <dbReference type="PROSITE" id="PS50977"/>
    </source>
</evidence>
<evidence type="ECO:0000256" key="2">
    <source>
        <dbReference type="PROSITE-ProRule" id="PRU00335"/>
    </source>
</evidence>
<dbReference type="PROSITE" id="PS50977">
    <property type="entry name" value="HTH_TETR_2"/>
    <property type="match status" value="1"/>
</dbReference>
<dbReference type="Pfam" id="PF00440">
    <property type="entry name" value="TetR_N"/>
    <property type="match status" value="1"/>
</dbReference>
<protein>
    <submittedName>
        <fullName evidence="4">Helix-turn-helix domain-containing protein</fullName>
    </submittedName>
</protein>
<dbReference type="Gene3D" id="1.10.357.10">
    <property type="entry name" value="Tetracycline Repressor, domain 2"/>
    <property type="match status" value="1"/>
</dbReference>
<dbReference type="PANTHER" id="PTHR30055:SF226">
    <property type="entry name" value="HTH-TYPE TRANSCRIPTIONAL REGULATOR PKSA"/>
    <property type="match status" value="1"/>
</dbReference>
<reference evidence="4 5" key="1">
    <citation type="journal article" date="2023" name="Microbiol. Resour. Announc.">
        <title>Complete Genome Sequence of Mycobacterium wuenschmanii, a novel Nontuberculous Mycobacterium Isolated from a captive population of Amazon Milk Frogs.</title>
        <authorList>
            <person name="Hicks J."/>
            <person name="Zeineldin M."/>
            <person name="Ward H."/>
            <person name="Wuenschmann A."/>
            <person name="Camp P."/>
            <person name="Farrell D."/>
            <person name="Lehman K."/>
            <person name="Thacker T."/>
            <person name="Cuthbert E."/>
        </authorList>
    </citation>
    <scope>NUCLEOTIDE SEQUENCE [LARGE SCALE GENOMIC DNA]</scope>
    <source>
        <strain evidence="4 5">Wuenschmanii</strain>
    </source>
</reference>
<dbReference type="PANTHER" id="PTHR30055">
    <property type="entry name" value="HTH-TYPE TRANSCRIPTIONAL REGULATOR RUTR"/>
    <property type="match status" value="1"/>
</dbReference>
<keyword evidence="1 2" id="KW-0238">DNA-binding</keyword>
<proteinExistence type="predicted"/>
<keyword evidence="5" id="KW-1185">Reference proteome</keyword>